<sequence length="186" mass="19562">MTLNPISRFVPGLSKATRGRSRSSWSRRTSSTLLALAALALVSGCKGGEAGNASAPAQQAAKAIVTVESGRTKHVFKVDVARTPAEQQQGLMYRTDIPADGGMLFAPYPADGGGPREASFWMKDTPTALDIVFIRPDGTIARIAENTVPLSEDQVRSGEPVSAVLEILGGKAAELGISPGDKVSWR</sequence>
<accession>A0A430G365</accession>
<dbReference type="PANTHER" id="PTHR37953:SF1">
    <property type="entry name" value="UPF0127 PROTEIN MJ1496"/>
    <property type="match status" value="1"/>
</dbReference>
<dbReference type="PANTHER" id="PTHR37953">
    <property type="entry name" value="UPF0127 PROTEIN MJ1496"/>
    <property type="match status" value="1"/>
</dbReference>
<evidence type="ECO:0000313" key="2">
    <source>
        <dbReference type="Proteomes" id="UP000287746"/>
    </source>
</evidence>
<protein>
    <submittedName>
        <fullName evidence="1">DUF192 domain-containing protein</fullName>
    </submittedName>
</protein>
<evidence type="ECO:0000313" key="1">
    <source>
        <dbReference type="EMBL" id="RSY84652.1"/>
    </source>
</evidence>
<proteinExistence type="predicted"/>
<comment type="caution">
    <text evidence="1">The sequence shown here is derived from an EMBL/GenBank/DDBJ whole genome shotgun (WGS) entry which is preliminary data.</text>
</comment>
<dbReference type="Gene3D" id="2.60.120.1140">
    <property type="entry name" value="Protein of unknown function DUF192"/>
    <property type="match status" value="1"/>
</dbReference>
<reference evidence="1 2" key="1">
    <citation type="submission" date="2018-07" db="EMBL/GenBank/DDBJ databases">
        <title>Genomic and Epidemiologic Investigation of an Indolent Hospital Outbreak.</title>
        <authorList>
            <person name="Johnson R.C."/>
            <person name="Deming C."/>
            <person name="Conlan S."/>
            <person name="Zellmer C.J."/>
            <person name="Michelin A.V."/>
            <person name="Lee-Lin S."/>
            <person name="Thomas P.J."/>
            <person name="Park M."/>
            <person name="Weingarten R.A."/>
            <person name="Less J."/>
            <person name="Dekker J.P."/>
            <person name="Frank K.M."/>
            <person name="Musser K.A."/>
            <person name="Mcquiston J.R."/>
            <person name="Henderson D.K."/>
            <person name="Lau A.F."/>
            <person name="Palmore T.N."/>
            <person name="Segre J.A."/>
        </authorList>
    </citation>
    <scope>NUCLEOTIDE SEQUENCE [LARGE SCALE GENOMIC DNA]</scope>
    <source>
        <strain evidence="1 2">SK-CDC1_0717</strain>
    </source>
</reference>
<dbReference type="InterPro" id="IPR038695">
    <property type="entry name" value="Saro_0823-like_sf"/>
</dbReference>
<gene>
    <name evidence="1" type="ORF">DAH66_11260</name>
</gene>
<dbReference type="InterPro" id="IPR003795">
    <property type="entry name" value="DUF192"/>
</dbReference>
<dbReference type="EMBL" id="QQYZ01000009">
    <property type="protein sequence ID" value="RSY84652.1"/>
    <property type="molecule type" value="Genomic_DNA"/>
</dbReference>
<organism evidence="1 2">
    <name type="scientific">Sphingomonas koreensis</name>
    <dbReference type="NCBI Taxonomy" id="93064"/>
    <lineage>
        <taxon>Bacteria</taxon>
        <taxon>Pseudomonadati</taxon>
        <taxon>Pseudomonadota</taxon>
        <taxon>Alphaproteobacteria</taxon>
        <taxon>Sphingomonadales</taxon>
        <taxon>Sphingomonadaceae</taxon>
        <taxon>Sphingomonas</taxon>
    </lineage>
</organism>
<dbReference type="Proteomes" id="UP000287746">
    <property type="component" value="Unassembled WGS sequence"/>
</dbReference>
<dbReference type="Pfam" id="PF02643">
    <property type="entry name" value="DUF192"/>
    <property type="match status" value="1"/>
</dbReference>
<name>A0A430G365_9SPHN</name>
<dbReference type="AlphaFoldDB" id="A0A430G365"/>